<sequence length="68" mass="7732">MKISKLPPQGYVEHMKRSALMASQGVGIEAGIIILTEGLKQWPQELDDCIRWVVGERKRLKEIEKNNA</sequence>
<dbReference type="EMBL" id="JAUTBA010000001">
    <property type="protein sequence ID" value="MDQ1150172.1"/>
    <property type="molecule type" value="Genomic_DNA"/>
</dbReference>
<reference evidence="1 2" key="1">
    <citation type="submission" date="2023-07" db="EMBL/GenBank/DDBJ databases">
        <title>Functional and genomic diversity of the sorghum phyllosphere microbiome.</title>
        <authorList>
            <person name="Shade A."/>
        </authorList>
    </citation>
    <scope>NUCLEOTIDE SEQUENCE [LARGE SCALE GENOMIC DNA]</scope>
    <source>
        <strain evidence="1 2">SORGH_AS_0892</strain>
    </source>
</reference>
<keyword evidence="2" id="KW-1185">Reference proteome</keyword>
<accession>A0ABU0U5C8</accession>
<evidence type="ECO:0000313" key="1">
    <source>
        <dbReference type="EMBL" id="MDQ1150172.1"/>
    </source>
</evidence>
<evidence type="ECO:0000313" key="2">
    <source>
        <dbReference type="Proteomes" id="UP001244640"/>
    </source>
</evidence>
<comment type="caution">
    <text evidence="1">The sequence shown here is derived from an EMBL/GenBank/DDBJ whole genome shotgun (WGS) entry which is preliminary data.</text>
</comment>
<protein>
    <submittedName>
        <fullName evidence="1">Uncharacterized protein</fullName>
    </submittedName>
</protein>
<name>A0ABU0U5C8_9SPHI</name>
<gene>
    <name evidence="1" type="ORF">QE382_002156</name>
</gene>
<organism evidence="1 2">
    <name type="scientific">Sphingobacterium zeae</name>
    <dbReference type="NCBI Taxonomy" id="1776859"/>
    <lineage>
        <taxon>Bacteria</taxon>
        <taxon>Pseudomonadati</taxon>
        <taxon>Bacteroidota</taxon>
        <taxon>Sphingobacteriia</taxon>
        <taxon>Sphingobacteriales</taxon>
        <taxon>Sphingobacteriaceae</taxon>
        <taxon>Sphingobacterium</taxon>
    </lineage>
</organism>
<dbReference type="Proteomes" id="UP001244640">
    <property type="component" value="Unassembled WGS sequence"/>
</dbReference>
<proteinExistence type="predicted"/>